<evidence type="ECO:0000313" key="2">
    <source>
        <dbReference type="EMBL" id="KAK2713093.1"/>
    </source>
</evidence>
<evidence type="ECO:0000256" key="1">
    <source>
        <dbReference type="SAM" id="Phobius"/>
    </source>
</evidence>
<feature type="transmembrane region" description="Helical" evidence="1">
    <location>
        <begin position="137"/>
        <end position="157"/>
    </location>
</feature>
<dbReference type="EMBL" id="JAVRJZ010000015">
    <property type="protein sequence ID" value="KAK2713092.1"/>
    <property type="molecule type" value="Genomic_DNA"/>
</dbReference>
<dbReference type="Proteomes" id="UP001187531">
    <property type="component" value="Unassembled WGS sequence"/>
</dbReference>
<dbReference type="PANTHER" id="PTHR21054:SF2">
    <property type="entry name" value="MIP04191P"/>
    <property type="match status" value="1"/>
</dbReference>
<reference evidence="2" key="1">
    <citation type="submission" date="2023-07" db="EMBL/GenBank/DDBJ databases">
        <title>Chromosome-level genome assembly of Artemia franciscana.</title>
        <authorList>
            <person name="Jo E."/>
        </authorList>
    </citation>
    <scope>NUCLEOTIDE SEQUENCE</scope>
    <source>
        <tissue evidence="2">Whole body</tissue>
    </source>
</reference>
<dbReference type="InterPro" id="IPR053002">
    <property type="entry name" value="Metalloproteinase_M10B"/>
</dbReference>
<protein>
    <submittedName>
        <fullName evidence="2">Uncharacterized protein</fullName>
    </submittedName>
</protein>
<organism evidence="2 3">
    <name type="scientific">Artemia franciscana</name>
    <name type="common">Brine shrimp</name>
    <name type="synonym">Artemia sanfranciscana</name>
    <dbReference type="NCBI Taxonomy" id="6661"/>
    <lineage>
        <taxon>Eukaryota</taxon>
        <taxon>Metazoa</taxon>
        <taxon>Ecdysozoa</taxon>
        <taxon>Arthropoda</taxon>
        <taxon>Crustacea</taxon>
        <taxon>Branchiopoda</taxon>
        <taxon>Anostraca</taxon>
        <taxon>Artemiidae</taxon>
        <taxon>Artemia</taxon>
    </lineage>
</organism>
<keyword evidence="3" id="KW-1185">Reference proteome</keyword>
<sequence>MTSENTEYSLKPIVIIAADEKLSSNDLTLYQNKVQTCVKLVQAVISELLEVQGFPGRVLSLENKDEIDVFTSVYTVSQLHDMDRNFIWESLAREIFSLLGKYTHSKVIGFLTCAKYVKVDNDVVPKTYIDVLRRTRGYAMCAVGGFALIGMATFYAWPSAIEDIPKYLTDKTIVDRTKYQDGSCMRGTWGSCYSSTMGAILHEILHLFDVVHYKEGIMGQGFMDMDKFLLQHFLKGTAQLQRSKIELFPDKTSQVVFDETKMEDFGGFYLDRASLVTLALSKYLNKFEDINVNIKRLGSSLSSPAGLRFISVRNEDMTVRHWEFLGETPPKVFTIPTLISTSELVVFAIDSFGNNAKFNWS</sequence>
<comment type="caution">
    <text evidence="2">The sequence shown here is derived from an EMBL/GenBank/DDBJ whole genome shotgun (WGS) entry which is preliminary data.</text>
</comment>
<proteinExistence type="predicted"/>
<name>A0AA88HKX2_ARTSF</name>
<accession>A0AA88HKX2</accession>
<evidence type="ECO:0000313" key="3">
    <source>
        <dbReference type="Proteomes" id="UP001187531"/>
    </source>
</evidence>
<keyword evidence="1" id="KW-0472">Membrane</keyword>
<gene>
    <name evidence="2" type="ORF">QYM36_011701</name>
</gene>
<keyword evidence="1" id="KW-1133">Transmembrane helix</keyword>
<dbReference type="AlphaFoldDB" id="A0AA88HKX2"/>
<dbReference type="Pfam" id="PF12044">
    <property type="entry name" value="Metallopep"/>
    <property type="match status" value="1"/>
</dbReference>
<dbReference type="InterPro" id="IPR021917">
    <property type="entry name" value="Unchr_Zn-peptidase-like"/>
</dbReference>
<dbReference type="PANTHER" id="PTHR21054">
    <property type="entry name" value="ZINC METALLOPROTEINASE-RELATED"/>
    <property type="match status" value="1"/>
</dbReference>
<keyword evidence="1" id="KW-0812">Transmembrane</keyword>
<dbReference type="EMBL" id="JAVRJZ010000015">
    <property type="protein sequence ID" value="KAK2713093.1"/>
    <property type="molecule type" value="Genomic_DNA"/>
</dbReference>